<accession>F4A3B0</accession>
<keyword evidence="7" id="KW-1185">Reference proteome</keyword>
<dbReference type="Proteomes" id="UP000008457">
    <property type="component" value="Chromosome"/>
</dbReference>
<dbReference type="PROSITE" id="PS00211">
    <property type="entry name" value="ABC_TRANSPORTER_1"/>
    <property type="match status" value="1"/>
</dbReference>
<dbReference type="InterPro" id="IPR003593">
    <property type="entry name" value="AAA+_ATPase"/>
</dbReference>
<dbReference type="AlphaFoldDB" id="F4A3B0"/>
<gene>
    <name evidence="6" type="ordered locus">Mahau_2193</name>
</gene>
<feature type="domain" description="ABC transporter" evidence="5">
    <location>
        <begin position="2"/>
        <end position="233"/>
    </location>
</feature>
<keyword evidence="4" id="KW-0067">ATP-binding</keyword>
<dbReference type="GO" id="GO:0016887">
    <property type="term" value="F:ATP hydrolysis activity"/>
    <property type="evidence" value="ECO:0007669"/>
    <property type="project" value="InterPro"/>
</dbReference>
<dbReference type="GO" id="GO:0005524">
    <property type="term" value="F:ATP binding"/>
    <property type="evidence" value="ECO:0007669"/>
    <property type="project" value="UniProtKB-KW"/>
</dbReference>
<organism evidence="6 7">
    <name type="scientific">Mahella australiensis (strain DSM 15567 / CIP 107919 / 50-1 BON)</name>
    <dbReference type="NCBI Taxonomy" id="697281"/>
    <lineage>
        <taxon>Bacteria</taxon>
        <taxon>Bacillati</taxon>
        <taxon>Bacillota</taxon>
        <taxon>Clostridia</taxon>
        <taxon>Thermoanaerobacterales</taxon>
        <taxon>Thermoanaerobacterales Family IV. Incertae Sedis</taxon>
        <taxon>Mahella</taxon>
    </lineage>
</organism>
<reference evidence="6 7" key="2">
    <citation type="journal article" date="2011" name="Stand. Genomic Sci.">
        <title>Complete genome sequence of Mahella australiensis type strain (50-1 BON).</title>
        <authorList>
            <person name="Sikorski J."/>
            <person name="Teshima H."/>
            <person name="Nolan M."/>
            <person name="Lucas S."/>
            <person name="Hammon N."/>
            <person name="Deshpande S."/>
            <person name="Cheng J.F."/>
            <person name="Pitluck S."/>
            <person name="Liolios K."/>
            <person name="Pagani I."/>
            <person name="Ivanova N."/>
            <person name="Huntemann M."/>
            <person name="Mavromatis K."/>
            <person name="Ovchinikova G."/>
            <person name="Pati A."/>
            <person name="Tapia R."/>
            <person name="Han C."/>
            <person name="Goodwin L."/>
            <person name="Chen A."/>
            <person name="Palaniappan K."/>
            <person name="Land M."/>
            <person name="Hauser L."/>
            <person name="Ngatchou-Djao O.D."/>
            <person name="Rohde M."/>
            <person name="Pukall R."/>
            <person name="Spring S."/>
            <person name="Abt B."/>
            <person name="Goker M."/>
            <person name="Detter J.C."/>
            <person name="Woyke T."/>
            <person name="Bristow J."/>
            <person name="Markowitz V."/>
            <person name="Hugenholtz P."/>
            <person name="Eisen J.A."/>
            <person name="Kyrpides N.C."/>
            <person name="Klenk H.P."/>
            <person name="Lapidus A."/>
        </authorList>
    </citation>
    <scope>NUCLEOTIDE SEQUENCE [LARGE SCALE GENOMIC DNA]</scope>
    <source>
        <strain evidence="7">DSM 15567 / CIP 107919 / 50-1 BON</strain>
    </source>
</reference>
<evidence type="ECO:0000256" key="1">
    <source>
        <dbReference type="ARBA" id="ARBA00005417"/>
    </source>
</evidence>
<dbReference type="PANTHER" id="PTHR42711:SF5">
    <property type="entry name" value="ABC TRANSPORTER ATP-BINDING PROTEIN NATA"/>
    <property type="match status" value="1"/>
</dbReference>
<dbReference type="STRING" id="697281.Mahau_2193"/>
<dbReference type="InterPro" id="IPR003439">
    <property type="entry name" value="ABC_transporter-like_ATP-bd"/>
</dbReference>
<dbReference type="SMART" id="SM00382">
    <property type="entry name" value="AAA"/>
    <property type="match status" value="1"/>
</dbReference>
<evidence type="ECO:0000259" key="5">
    <source>
        <dbReference type="PROSITE" id="PS50893"/>
    </source>
</evidence>
<protein>
    <submittedName>
        <fullName evidence="6">ABC transporter related protein</fullName>
    </submittedName>
</protein>
<dbReference type="Gene3D" id="3.40.50.300">
    <property type="entry name" value="P-loop containing nucleotide triphosphate hydrolases"/>
    <property type="match status" value="1"/>
</dbReference>
<comment type="similarity">
    <text evidence="1">Belongs to the ABC transporter superfamily.</text>
</comment>
<evidence type="ECO:0000313" key="7">
    <source>
        <dbReference type="Proteomes" id="UP000008457"/>
    </source>
</evidence>
<keyword evidence="3" id="KW-0547">Nucleotide-binding</keyword>
<dbReference type="eggNOG" id="COG4555">
    <property type="taxonomic scope" value="Bacteria"/>
</dbReference>
<dbReference type="PANTHER" id="PTHR42711">
    <property type="entry name" value="ABC TRANSPORTER ATP-BINDING PROTEIN"/>
    <property type="match status" value="1"/>
</dbReference>
<dbReference type="CDD" id="cd03266">
    <property type="entry name" value="ABC_NatA_sodium_exporter"/>
    <property type="match status" value="1"/>
</dbReference>
<dbReference type="InterPro" id="IPR050763">
    <property type="entry name" value="ABC_transporter_ATP-binding"/>
</dbReference>
<dbReference type="OrthoDB" id="9804819at2"/>
<dbReference type="InterPro" id="IPR017871">
    <property type="entry name" value="ABC_transporter-like_CS"/>
</dbReference>
<dbReference type="EMBL" id="CP002360">
    <property type="protein sequence ID" value="AEE97365.1"/>
    <property type="molecule type" value="Genomic_DNA"/>
</dbReference>
<dbReference type="InterPro" id="IPR027417">
    <property type="entry name" value="P-loop_NTPase"/>
</dbReference>
<proteinExistence type="inferred from homology"/>
<reference evidence="7" key="1">
    <citation type="submission" date="2010-11" db="EMBL/GenBank/DDBJ databases">
        <title>The complete genome of Mahella australiensis DSM 15567.</title>
        <authorList>
            <consortium name="US DOE Joint Genome Institute (JGI-PGF)"/>
            <person name="Lucas S."/>
            <person name="Copeland A."/>
            <person name="Lapidus A."/>
            <person name="Bruce D."/>
            <person name="Goodwin L."/>
            <person name="Pitluck S."/>
            <person name="Kyrpides N."/>
            <person name="Mavromatis K."/>
            <person name="Pagani I."/>
            <person name="Ivanova N."/>
            <person name="Teshima H."/>
            <person name="Brettin T."/>
            <person name="Detter J.C."/>
            <person name="Han C."/>
            <person name="Tapia R."/>
            <person name="Land M."/>
            <person name="Hauser L."/>
            <person name="Markowitz V."/>
            <person name="Cheng J.-F."/>
            <person name="Hugenholtz P."/>
            <person name="Woyke T."/>
            <person name="Wu D."/>
            <person name="Spring S."/>
            <person name="Pukall R."/>
            <person name="Steenblock K."/>
            <person name="Schneider S."/>
            <person name="Klenk H.-P."/>
            <person name="Eisen J.A."/>
        </authorList>
    </citation>
    <scope>NUCLEOTIDE SEQUENCE [LARGE SCALE GENOMIC DNA]</scope>
    <source>
        <strain evidence="7">DSM 15567 / CIP 107919 / 50-1 BON</strain>
    </source>
</reference>
<dbReference type="PROSITE" id="PS50893">
    <property type="entry name" value="ABC_TRANSPORTER_2"/>
    <property type="match status" value="1"/>
</dbReference>
<evidence type="ECO:0000313" key="6">
    <source>
        <dbReference type="EMBL" id="AEE97365.1"/>
    </source>
</evidence>
<dbReference type="KEGG" id="mas:Mahau_2193"/>
<evidence type="ECO:0000256" key="3">
    <source>
        <dbReference type="ARBA" id="ARBA00022741"/>
    </source>
</evidence>
<dbReference type="Pfam" id="PF00005">
    <property type="entry name" value="ABC_tran"/>
    <property type="match status" value="1"/>
</dbReference>
<name>F4A3B0_MAHA5</name>
<evidence type="ECO:0000256" key="2">
    <source>
        <dbReference type="ARBA" id="ARBA00022448"/>
    </source>
</evidence>
<sequence>MVKLISLGKRFKEVQAVDDLSFEVKGGEIFGLLGENGAGKTTTLRMLATMLKPTSGTASICDLDIVKQPSEVRKHIGILFGGEAGLYDRLTARENIAYFGKLNGMDDNALKKRIDELSQTLDMEEFIDRRVGKFSKGMKQKVTIARAIVHDPEVMLLDEPTVGLDVTAARTLQDFIAQCRDQGKAVIFSSHIMSEVERLCDRIGIIHKGRLVDIGTIDGLKQQYNNSNLEEVFIQLIGGKSA</sequence>
<dbReference type="HOGENOM" id="CLU_000604_1_2_9"/>
<evidence type="ECO:0000256" key="4">
    <source>
        <dbReference type="ARBA" id="ARBA00022840"/>
    </source>
</evidence>
<dbReference type="SUPFAM" id="SSF52540">
    <property type="entry name" value="P-loop containing nucleoside triphosphate hydrolases"/>
    <property type="match status" value="1"/>
</dbReference>
<keyword evidence="2" id="KW-0813">Transport</keyword>